<gene>
    <name evidence="9" type="ORF">CAPTEDRAFT_197329</name>
</gene>
<dbReference type="EMBL" id="AMQN01002376">
    <property type="status" value="NOT_ANNOTATED_CDS"/>
    <property type="molecule type" value="Genomic_DNA"/>
</dbReference>
<evidence type="ECO:0000313" key="9">
    <source>
        <dbReference type="EMBL" id="ELT95654.1"/>
    </source>
</evidence>
<feature type="region of interest" description="Disordered" evidence="7">
    <location>
        <begin position="101"/>
        <end position="140"/>
    </location>
</feature>
<dbReference type="GO" id="GO:0000981">
    <property type="term" value="F:DNA-binding transcription factor activity, RNA polymerase II-specific"/>
    <property type="evidence" value="ECO:0007669"/>
    <property type="project" value="InterPro"/>
</dbReference>
<reference evidence="9 11" key="2">
    <citation type="journal article" date="2013" name="Nature">
        <title>Insights into bilaterian evolution from three spiralian genomes.</title>
        <authorList>
            <person name="Simakov O."/>
            <person name="Marletaz F."/>
            <person name="Cho S.J."/>
            <person name="Edsinger-Gonzales E."/>
            <person name="Havlak P."/>
            <person name="Hellsten U."/>
            <person name="Kuo D.H."/>
            <person name="Larsson T."/>
            <person name="Lv J."/>
            <person name="Arendt D."/>
            <person name="Savage R."/>
            <person name="Osoegawa K."/>
            <person name="de Jong P."/>
            <person name="Grimwood J."/>
            <person name="Chapman J.A."/>
            <person name="Shapiro H."/>
            <person name="Aerts A."/>
            <person name="Otillar R.P."/>
            <person name="Terry A.Y."/>
            <person name="Boore J.L."/>
            <person name="Grigoriev I.V."/>
            <person name="Lindberg D.R."/>
            <person name="Seaver E.C."/>
            <person name="Weisblat D.A."/>
            <person name="Putnam N.H."/>
            <person name="Rokhsar D.S."/>
        </authorList>
    </citation>
    <scope>NUCLEOTIDE SEQUENCE</scope>
    <source>
        <strain evidence="9 11">I ESC-2004</strain>
    </source>
</reference>
<dbReference type="Gene3D" id="1.10.10.60">
    <property type="entry name" value="Homeodomain-like"/>
    <property type="match status" value="1"/>
</dbReference>
<evidence type="ECO:0000256" key="3">
    <source>
        <dbReference type="ARBA" id="ARBA00023155"/>
    </source>
</evidence>
<dbReference type="InterPro" id="IPR009057">
    <property type="entry name" value="Homeodomain-like_sf"/>
</dbReference>
<evidence type="ECO:0000256" key="2">
    <source>
        <dbReference type="ARBA" id="ARBA00023125"/>
    </source>
</evidence>
<reference evidence="11" key="1">
    <citation type="submission" date="2012-12" db="EMBL/GenBank/DDBJ databases">
        <authorList>
            <person name="Hellsten U."/>
            <person name="Grimwood J."/>
            <person name="Chapman J.A."/>
            <person name="Shapiro H."/>
            <person name="Aerts A."/>
            <person name="Otillar R.P."/>
            <person name="Terry A.Y."/>
            <person name="Boore J.L."/>
            <person name="Simakov O."/>
            <person name="Marletaz F."/>
            <person name="Cho S.-J."/>
            <person name="Edsinger-Gonzales E."/>
            <person name="Havlak P."/>
            <person name="Kuo D.-H."/>
            <person name="Larsson T."/>
            <person name="Lv J."/>
            <person name="Arendt D."/>
            <person name="Savage R."/>
            <person name="Osoegawa K."/>
            <person name="de Jong P."/>
            <person name="Lindberg D.R."/>
            <person name="Seaver E.C."/>
            <person name="Weisblat D.A."/>
            <person name="Putnam N.H."/>
            <person name="Grigoriev I.V."/>
            <person name="Rokhsar D.S."/>
        </authorList>
    </citation>
    <scope>NUCLEOTIDE SEQUENCE</scope>
    <source>
        <strain evidence="11">I ESC-2004</strain>
    </source>
</reference>
<dbReference type="PROSITE" id="PS00027">
    <property type="entry name" value="HOMEOBOX_1"/>
    <property type="match status" value="1"/>
</dbReference>
<dbReference type="PANTHER" id="PTHR24339:SF28">
    <property type="entry name" value="E5-RELATED"/>
    <property type="match status" value="1"/>
</dbReference>
<evidence type="ECO:0000313" key="11">
    <source>
        <dbReference type="Proteomes" id="UP000014760"/>
    </source>
</evidence>
<keyword evidence="11" id="KW-1185">Reference proteome</keyword>
<name>R7TPR7_CAPTE</name>
<evidence type="ECO:0000259" key="8">
    <source>
        <dbReference type="PROSITE" id="PS50071"/>
    </source>
</evidence>
<dbReference type="InterPro" id="IPR001356">
    <property type="entry name" value="HD"/>
</dbReference>
<evidence type="ECO:0000256" key="5">
    <source>
        <dbReference type="PROSITE-ProRule" id="PRU00108"/>
    </source>
</evidence>
<reference evidence="10" key="3">
    <citation type="submission" date="2015-06" db="UniProtKB">
        <authorList>
            <consortium name="EnsemblMetazoa"/>
        </authorList>
    </citation>
    <scope>IDENTIFICATION</scope>
</reference>
<keyword evidence="2 5" id="KW-0238">DNA-binding</keyword>
<dbReference type="InterPro" id="IPR050877">
    <property type="entry name" value="EMX-VAX-Noto_Homeobox_TFs"/>
</dbReference>
<evidence type="ECO:0000256" key="4">
    <source>
        <dbReference type="ARBA" id="ARBA00023242"/>
    </source>
</evidence>
<evidence type="ECO:0000256" key="7">
    <source>
        <dbReference type="SAM" id="MobiDB-lite"/>
    </source>
</evidence>
<dbReference type="InterPro" id="IPR017970">
    <property type="entry name" value="Homeobox_CS"/>
</dbReference>
<feature type="DNA-binding region" description="Homeobox" evidence="5">
    <location>
        <begin position="16"/>
        <end position="75"/>
    </location>
</feature>
<dbReference type="SMART" id="SM00389">
    <property type="entry name" value="HOX"/>
    <property type="match status" value="1"/>
</dbReference>
<dbReference type="GO" id="GO:0030182">
    <property type="term" value="P:neuron differentiation"/>
    <property type="evidence" value="ECO:0007669"/>
    <property type="project" value="TreeGrafter"/>
</dbReference>
<feature type="region of interest" description="Disordered" evidence="7">
    <location>
        <begin position="171"/>
        <end position="205"/>
    </location>
</feature>
<feature type="compositionally biased region" description="Polar residues" evidence="7">
    <location>
        <begin position="110"/>
        <end position="131"/>
    </location>
</feature>
<dbReference type="CDD" id="cd00086">
    <property type="entry name" value="homeodomain"/>
    <property type="match status" value="1"/>
</dbReference>
<dbReference type="OrthoDB" id="6159439at2759"/>
<dbReference type="PANTHER" id="PTHR24339">
    <property type="entry name" value="HOMEOBOX PROTEIN EMX-RELATED"/>
    <property type="match status" value="1"/>
</dbReference>
<evidence type="ECO:0000256" key="1">
    <source>
        <dbReference type="ARBA" id="ARBA00004123"/>
    </source>
</evidence>
<protein>
    <recommendedName>
        <fullName evidence="8">Homeobox domain-containing protein</fullName>
    </recommendedName>
</protein>
<feature type="region of interest" description="Disordered" evidence="7">
    <location>
        <begin position="1"/>
        <end position="22"/>
    </location>
</feature>
<comment type="subcellular location">
    <subcellularLocation>
        <location evidence="1 5 6">Nucleus</location>
    </subcellularLocation>
</comment>
<dbReference type="HOGENOM" id="CLU_1050697_0_0_1"/>
<evidence type="ECO:0000313" key="10">
    <source>
        <dbReference type="EnsemblMetazoa" id="CapteP197329"/>
    </source>
</evidence>
<proteinExistence type="predicted"/>
<organism evidence="9">
    <name type="scientific">Capitella teleta</name>
    <name type="common">Polychaete worm</name>
    <dbReference type="NCBI Taxonomy" id="283909"/>
    <lineage>
        <taxon>Eukaryota</taxon>
        <taxon>Metazoa</taxon>
        <taxon>Spiralia</taxon>
        <taxon>Lophotrochozoa</taxon>
        <taxon>Annelida</taxon>
        <taxon>Polychaeta</taxon>
        <taxon>Sedentaria</taxon>
        <taxon>Scolecida</taxon>
        <taxon>Capitellidae</taxon>
        <taxon>Capitella</taxon>
    </lineage>
</organism>
<accession>R7TPR7</accession>
<dbReference type="SUPFAM" id="SSF46689">
    <property type="entry name" value="Homeodomain-like"/>
    <property type="match status" value="1"/>
</dbReference>
<sequence>MDSPSDEATSPPPVRPKGNTRLFSRPQLLGLRAAFSKQPYPNPSEYEQLAQSLGMLERSVRLWFQNMRSRARKRGPSAIHAPTRAEKAEILLKFNASTHDKTESIERNVTHSSPRLESPTNSVCSRTQSGQFKGERQAESSSTEAFVSMTSSILPLSHPFCHLTKSSGSFDAPVKSNYMPEDPQSAADSDSRSDDQPLDLSMKSADVQRCNPGDFKEAERTVNYRLPHPMLTYAGCLDSNFSGITFFHPMLLYNLNLNRNKTRDQ</sequence>
<dbReference type="GO" id="GO:0005634">
    <property type="term" value="C:nucleus"/>
    <property type="evidence" value="ECO:0007669"/>
    <property type="project" value="UniProtKB-SubCell"/>
</dbReference>
<dbReference type="EMBL" id="KB309044">
    <property type="protein sequence ID" value="ELT95654.1"/>
    <property type="molecule type" value="Genomic_DNA"/>
</dbReference>
<dbReference type="EnsemblMetazoa" id="CapteT197329">
    <property type="protein sequence ID" value="CapteP197329"/>
    <property type="gene ID" value="CapteG197329"/>
</dbReference>
<dbReference type="GO" id="GO:0007420">
    <property type="term" value="P:brain development"/>
    <property type="evidence" value="ECO:0007669"/>
    <property type="project" value="TreeGrafter"/>
</dbReference>
<dbReference type="PROSITE" id="PS50071">
    <property type="entry name" value="HOMEOBOX_2"/>
    <property type="match status" value="1"/>
</dbReference>
<dbReference type="Pfam" id="PF00046">
    <property type="entry name" value="Homeodomain"/>
    <property type="match status" value="1"/>
</dbReference>
<dbReference type="Proteomes" id="UP000014760">
    <property type="component" value="Unassembled WGS sequence"/>
</dbReference>
<feature type="domain" description="Homeobox" evidence="8">
    <location>
        <begin position="14"/>
        <end position="74"/>
    </location>
</feature>
<dbReference type="AlphaFoldDB" id="R7TPR7"/>
<keyword evidence="4 5" id="KW-0539">Nucleus</keyword>
<dbReference type="GO" id="GO:0000978">
    <property type="term" value="F:RNA polymerase II cis-regulatory region sequence-specific DNA binding"/>
    <property type="evidence" value="ECO:0007669"/>
    <property type="project" value="TreeGrafter"/>
</dbReference>
<keyword evidence="3 5" id="KW-0371">Homeobox</keyword>
<evidence type="ECO:0000256" key="6">
    <source>
        <dbReference type="RuleBase" id="RU000682"/>
    </source>
</evidence>